<organism evidence="1 2">
    <name type="scientific">Saccharothrix coeruleofusca</name>
    <dbReference type="NCBI Taxonomy" id="33919"/>
    <lineage>
        <taxon>Bacteria</taxon>
        <taxon>Bacillati</taxon>
        <taxon>Actinomycetota</taxon>
        <taxon>Actinomycetes</taxon>
        <taxon>Pseudonocardiales</taxon>
        <taxon>Pseudonocardiaceae</taxon>
        <taxon>Saccharothrix</taxon>
    </lineage>
</organism>
<dbReference type="AlphaFoldDB" id="A0A918AGV5"/>
<protein>
    <recommendedName>
        <fullName evidence="3">Beta-lactamase family protein</fullName>
    </recommendedName>
</protein>
<evidence type="ECO:0000313" key="1">
    <source>
        <dbReference type="EMBL" id="GGP35699.1"/>
    </source>
</evidence>
<dbReference type="EMBL" id="BMRG01000001">
    <property type="protein sequence ID" value="GGP35699.1"/>
    <property type="molecule type" value="Genomic_DNA"/>
</dbReference>
<evidence type="ECO:0000313" key="2">
    <source>
        <dbReference type="Proteomes" id="UP000639606"/>
    </source>
</evidence>
<sequence length="479" mass="51319">MALAPPAAAHHENMAARVQAAWQVASNRNTTVAIGYMDRVTGEYRDNGQVAHQHFGSASLVKLFIADDLLYRSWRGEFGMTQYDWTQLDLMLSSSDDAAASRFWSNHGGPAILNRVKSRYGLNEIQPPPSAPWWGLTKITSFDISVYYQRMLNGAGGLPGFLADHIVAALRQFTSHGTDGFYQRHGLPDGLPREGVLGVKQGWMCCTNNTRTIHTSGLVGGDSRYIVVVLGQEGSGGSYQYTQDSVTGAVRALFPDGYVHRPAEHNPFGALDVVTVDNERMLVRSQGWVIDPDTADPTYAHLFIDSGGFDMGLVRDPRPDVAQHYPAYGPNHGFDATGPMPGGTHNVCLYGVNIHHGDGNPQLGCRSVSAPQKPFGSLDSVTPSAGKVRVVGWVAESELGGSQSPAHLLVDGVAQDMGFAGISRPDLQQGYGAYGINHGFDHTATVTPGTHEVCVLGIDLATSAGHTPLGCRTVTVPAA</sequence>
<dbReference type="Gene3D" id="3.40.710.10">
    <property type="entry name" value="DD-peptidase/beta-lactamase superfamily"/>
    <property type="match status" value="1"/>
</dbReference>
<keyword evidence="2" id="KW-1185">Reference proteome</keyword>
<dbReference type="InterPro" id="IPR012338">
    <property type="entry name" value="Beta-lactam/transpept-like"/>
</dbReference>
<reference evidence="1" key="1">
    <citation type="journal article" date="2014" name="Int. J. Syst. Evol. Microbiol.">
        <title>Complete genome sequence of Corynebacterium casei LMG S-19264T (=DSM 44701T), isolated from a smear-ripened cheese.</title>
        <authorList>
            <consortium name="US DOE Joint Genome Institute (JGI-PGF)"/>
            <person name="Walter F."/>
            <person name="Albersmeier A."/>
            <person name="Kalinowski J."/>
            <person name="Ruckert C."/>
        </authorList>
    </citation>
    <scope>NUCLEOTIDE SEQUENCE</scope>
    <source>
        <strain evidence="1">JCM 3313</strain>
    </source>
</reference>
<dbReference type="SUPFAM" id="SSF56601">
    <property type="entry name" value="beta-lactamase/transpeptidase-like"/>
    <property type="match status" value="1"/>
</dbReference>
<name>A0A918AGV5_9PSEU</name>
<dbReference type="Proteomes" id="UP000639606">
    <property type="component" value="Unassembled WGS sequence"/>
</dbReference>
<proteinExistence type="predicted"/>
<reference evidence="1" key="2">
    <citation type="submission" date="2020-09" db="EMBL/GenBank/DDBJ databases">
        <authorList>
            <person name="Sun Q."/>
            <person name="Ohkuma M."/>
        </authorList>
    </citation>
    <scope>NUCLEOTIDE SEQUENCE</scope>
    <source>
        <strain evidence="1">JCM 3313</strain>
    </source>
</reference>
<comment type="caution">
    <text evidence="1">The sequence shown here is derived from an EMBL/GenBank/DDBJ whole genome shotgun (WGS) entry which is preliminary data.</text>
</comment>
<gene>
    <name evidence="1" type="ORF">GCM10010185_03280</name>
</gene>
<accession>A0A918AGV5</accession>
<evidence type="ECO:0008006" key="3">
    <source>
        <dbReference type="Google" id="ProtNLM"/>
    </source>
</evidence>